<feature type="compositionally biased region" description="Low complexity" evidence="1">
    <location>
        <begin position="386"/>
        <end position="400"/>
    </location>
</feature>
<feature type="compositionally biased region" description="Basic and acidic residues" evidence="1">
    <location>
        <begin position="274"/>
        <end position="288"/>
    </location>
</feature>
<dbReference type="OrthoDB" id="10512483at2759"/>
<feature type="region of interest" description="Disordered" evidence="1">
    <location>
        <begin position="1"/>
        <end position="429"/>
    </location>
</feature>
<reference evidence="2 3" key="2">
    <citation type="submission" date="2016-08" db="EMBL/GenBank/DDBJ databases">
        <title>Pervasive Adenine N6-methylation of Active Genes in Fungi.</title>
        <authorList>
            <consortium name="DOE Joint Genome Institute"/>
            <person name="Mondo S.J."/>
            <person name="Dannebaum R.O."/>
            <person name="Kuo R.C."/>
            <person name="Labutti K."/>
            <person name="Haridas S."/>
            <person name="Kuo A."/>
            <person name="Salamov A."/>
            <person name="Ahrendt S.R."/>
            <person name="Lipzen A."/>
            <person name="Sullivan W."/>
            <person name="Andreopoulos W.B."/>
            <person name="Clum A."/>
            <person name="Lindquist E."/>
            <person name="Daum C."/>
            <person name="Ramamoorthy G.K."/>
            <person name="Gryganskyi A."/>
            <person name="Culley D."/>
            <person name="Magnuson J.K."/>
            <person name="James T.Y."/>
            <person name="O'Malley M.A."/>
            <person name="Stajich J.E."/>
            <person name="Spatafora J.W."/>
            <person name="Visel A."/>
            <person name="Grigoriev I.V."/>
        </authorList>
    </citation>
    <scope>NUCLEOTIDE SEQUENCE [LARGE SCALE GENOMIC DNA]</scope>
    <source>
        <strain evidence="2 3">S4</strain>
    </source>
</reference>
<feature type="compositionally biased region" description="Polar residues" evidence="1">
    <location>
        <begin position="403"/>
        <end position="422"/>
    </location>
</feature>
<dbReference type="Proteomes" id="UP000193944">
    <property type="component" value="Unassembled WGS sequence"/>
</dbReference>
<evidence type="ECO:0000313" key="3">
    <source>
        <dbReference type="Proteomes" id="UP000193944"/>
    </source>
</evidence>
<reference evidence="2 3" key="1">
    <citation type="submission" date="2016-08" db="EMBL/GenBank/DDBJ databases">
        <title>A Parts List for Fungal Cellulosomes Revealed by Comparative Genomics.</title>
        <authorList>
            <consortium name="DOE Joint Genome Institute"/>
            <person name="Haitjema C.H."/>
            <person name="Gilmore S.P."/>
            <person name="Henske J.K."/>
            <person name="Solomon K.V."/>
            <person name="De Groot R."/>
            <person name="Kuo A."/>
            <person name="Mondo S.J."/>
            <person name="Salamov A.A."/>
            <person name="Labutti K."/>
            <person name="Zhao Z."/>
            <person name="Chiniquy J."/>
            <person name="Barry K."/>
            <person name="Brewer H.M."/>
            <person name="Purvine S.O."/>
            <person name="Wright A.T."/>
            <person name="Boxma B."/>
            <person name="Van Alen T."/>
            <person name="Hackstein J.H."/>
            <person name="Baker S.E."/>
            <person name="Grigoriev I.V."/>
            <person name="O'Malley M.A."/>
        </authorList>
    </citation>
    <scope>NUCLEOTIDE SEQUENCE [LARGE SCALE GENOMIC DNA]</scope>
    <source>
        <strain evidence="2 3">S4</strain>
    </source>
</reference>
<keyword evidence="3" id="KW-1185">Reference proteome</keyword>
<feature type="compositionally biased region" description="Low complexity" evidence="1">
    <location>
        <begin position="303"/>
        <end position="328"/>
    </location>
</feature>
<comment type="caution">
    <text evidence="2">The sequence shown here is derived from an EMBL/GenBank/DDBJ whole genome shotgun (WGS) entry which is preliminary data.</text>
</comment>
<feature type="compositionally biased region" description="Low complexity" evidence="1">
    <location>
        <begin position="343"/>
        <end position="362"/>
    </location>
</feature>
<dbReference type="AlphaFoldDB" id="A0A1Y1XL61"/>
<evidence type="ECO:0000256" key="1">
    <source>
        <dbReference type="SAM" id="MobiDB-lite"/>
    </source>
</evidence>
<evidence type="ECO:0000313" key="2">
    <source>
        <dbReference type="EMBL" id="ORX86074.1"/>
    </source>
</evidence>
<feature type="compositionally biased region" description="Low complexity" evidence="1">
    <location>
        <begin position="140"/>
        <end position="171"/>
    </location>
</feature>
<dbReference type="EMBL" id="MCFG01000026">
    <property type="protein sequence ID" value="ORX86074.1"/>
    <property type="molecule type" value="Genomic_DNA"/>
</dbReference>
<protein>
    <submittedName>
        <fullName evidence="2">Uncharacterized protein</fullName>
    </submittedName>
</protein>
<organism evidence="2 3">
    <name type="scientific">Anaeromyces robustus</name>
    <dbReference type="NCBI Taxonomy" id="1754192"/>
    <lineage>
        <taxon>Eukaryota</taxon>
        <taxon>Fungi</taxon>
        <taxon>Fungi incertae sedis</taxon>
        <taxon>Chytridiomycota</taxon>
        <taxon>Chytridiomycota incertae sedis</taxon>
        <taxon>Neocallimastigomycetes</taxon>
        <taxon>Neocallimastigales</taxon>
        <taxon>Neocallimastigaceae</taxon>
        <taxon>Anaeromyces</taxon>
    </lineage>
</organism>
<gene>
    <name evidence="2" type="ORF">BCR32DRAFT_290299</name>
</gene>
<proteinExistence type="predicted"/>
<feature type="compositionally biased region" description="Basic and acidic residues" evidence="1">
    <location>
        <begin position="181"/>
        <end position="195"/>
    </location>
</feature>
<name>A0A1Y1XL61_9FUNG</name>
<sequence length="442" mass="49325">MENLTFNYKDDKFSIRPQAPPGGETHFNISDSGYGDKEIYRKHKRNNHPSNDINPPPNFVKKEDEIENTPNGAAPVTGNRPSIKLSAPPGGFSVFDNYDESKPFETEVQSGPISDKPIQNEPQALSEKEPVDGGKIQNRKNSNSKSSSFFGSDDNSPYKPYYAPQAPPGGKSSISFGYDEPVEKPKPKPKPKPDQNQEVEVGSKKTFRPVYTPQAPPGGKSSISFGYDEPINKPIKPKQNQETELSNKKTFRPVYTPQAPPGGKSSISFGNEEPIDRPKPRPNPEFKESFFNNNEQKPTVKHNSNTKQNNQNNFNSSFFNSNNDDNTTYKPYYAPQAPPGGKDSISFGNNDSSSSNTSTSYSGRRRNYENDHFKGSYSEANKNENPYKPYYAPQAPPGGKDSISFNNNEENKDNTPTTTTSFAGRRRNYNSDHFKSSISFNY</sequence>
<accession>A0A1Y1XL61</accession>